<dbReference type="GO" id="GO:0004674">
    <property type="term" value="F:protein serine/threonine kinase activity"/>
    <property type="evidence" value="ECO:0007669"/>
    <property type="project" value="UniProtKB-KW"/>
</dbReference>
<keyword evidence="5" id="KW-0067">ATP-binding</keyword>
<evidence type="ECO:0000313" key="6">
    <source>
        <dbReference type="EMBL" id="VDP70507.1"/>
    </source>
</evidence>
<dbReference type="InterPro" id="IPR050494">
    <property type="entry name" value="Ser_Thr_dual-spec_kinase"/>
</dbReference>
<dbReference type="SUPFAM" id="SSF56112">
    <property type="entry name" value="Protein kinase-like (PK-like)"/>
    <property type="match status" value="1"/>
</dbReference>
<accession>A0A183KXS3</accession>
<keyword evidence="4" id="KW-0418">Kinase</keyword>
<protein>
    <submittedName>
        <fullName evidence="8">Dual-specificity kinase</fullName>
    </submittedName>
</protein>
<sequence length="152" mass="17169">MYFSFGYCQVGQMMKIIEVLGMPPRLLLEKSRRWHVFFERTVDRTYVPKAACQQPGSRRLSEILGVNTGGPRGRRLHESGHTPMDYSIFLEFVLRMLTFDPARRISPAAALGHRFFRRSNSNPVPSGANVLQSGQCDSVSNAPGVFYLKSTN</sequence>
<dbReference type="WBParaSite" id="SCUD_0001987201-mRNA-1">
    <property type="protein sequence ID" value="SCUD_0001987201-mRNA-1"/>
    <property type="gene ID" value="SCUD_0001987201"/>
</dbReference>
<keyword evidence="1" id="KW-0723">Serine/threonine-protein kinase</keyword>
<keyword evidence="2" id="KW-0808">Transferase</keyword>
<dbReference type="PANTHER" id="PTHR24058:SF28">
    <property type="entry name" value="SERINE_THREONINE-PROTEIN KINASE MINIBRAIN"/>
    <property type="match status" value="1"/>
</dbReference>
<dbReference type="AlphaFoldDB" id="A0A183KXS3"/>
<dbReference type="PANTHER" id="PTHR24058">
    <property type="entry name" value="DUAL SPECIFICITY PROTEIN KINASE"/>
    <property type="match status" value="1"/>
</dbReference>
<reference evidence="6 7" key="2">
    <citation type="submission" date="2018-11" db="EMBL/GenBank/DDBJ databases">
        <authorList>
            <consortium name="Pathogen Informatics"/>
        </authorList>
    </citation>
    <scope>NUCLEOTIDE SEQUENCE [LARGE SCALE GENOMIC DNA]</scope>
    <source>
        <strain evidence="6">Dakar</strain>
        <strain evidence="7">Dakar, Senegal</strain>
    </source>
</reference>
<evidence type="ECO:0000256" key="1">
    <source>
        <dbReference type="ARBA" id="ARBA00022527"/>
    </source>
</evidence>
<evidence type="ECO:0000256" key="5">
    <source>
        <dbReference type="ARBA" id="ARBA00022840"/>
    </source>
</evidence>
<dbReference type="STRING" id="6186.A0A183KXS3"/>
<evidence type="ECO:0000256" key="3">
    <source>
        <dbReference type="ARBA" id="ARBA00022741"/>
    </source>
</evidence>
<reference evidence="8" key="1">
    <citation type="submission" date="2016-06" db="UniProtKB">
        <authorList>
            <consortium name="WormBaseParasite"/>
        </authorList>
    </citation>
    <scope>IDENTIFICATION</scope>
</reference>
<dbReference type="EMBL" id="UZAK01043276">
    <property type="protein sequence ID" value="VDP70507.1"/>
    <property type="molecule type" value="Genomic_DNA"/>
</dbReference>
<dbReference type="Gene3D" id="1.10.510.10">
    <property type="entry name" value="Transferase(Phosphotransferase) domain 1"/>
    <property type="match status" value="1"/>
</dbReference>
<keyword evidence="3" id="KW-0547">Nucleotide-binding</keyword>
<proteinExistence type="predicted"/>
<evidence type="ECO:0000256" key="4">
    <source>
        <dbReference type="ARBA" id="ARBA00022777"/>
    </source>
</evidence>
<dbReference type="GO" id="GO:0005524">
    <property type="term" value="F:ATP binding"/>
    <property type="evidence" value="ECO:0007669"/>
    <property type="project" value="UniProtKB-KW"/>
</dbReference>
<organism evidence="8">
    <name type="scientific">Schistosoma curassoni</name>
    <dbReference type="NCBI Taxonomy" id="6186"/>
    <lineage>
        <taxon>Eukaryota</taxon>
        <taxon>Metazoa</taxon>
        <taxon>Spiralia</taxon>
        <taxon>Lophotrochozoa</taxon>
        <taxon>Platyhelminthes</taxon>
        <taxon>Trematoda</taxon>
        <taxon>Digenea</taxon>
        <taxon>Strigeidida</taxon>
        <taxon>Schistosomatoidea</taxon>
        <taxon>Schistosomatidae</taxon>
        <taxon>Schistosoma</taxon>
    </lineage>
</organism>
<evidence type="ECO:0000313" key="7">
    <source>
        <dbReference type="Proteomes" id="UP000279833"/>
    </source>
</evidence>
<evidence type="ECO:0000256" key="2">
    <source>
        <dbReference type="ARBA" id="ARBA00022679"/>
    </source>
</evidence>
<gene>
    <name evidence="6" type="ORF">SCUD_LOCUS19870</name>
</gene>
<evidence type="ECO:0000313" key="8">
    <source>
        <dbReference type="WBParaSite" id="SCUD_0001987201-mRNA-1"/>
    </source>
</evidence>
<dbReference type="Proteomes" id="UP000279833">
    <property type="component" value="Unassembled WGS sequence"/>
</dbReference>
<keyword evidence="7" id="KW-1185">Reference proteome</keyword>
<name>A0A183KXS3_9TREM</name>
<dbReference type="InterPro" id="IPR011009">
    <property type="entry name" value="Kinase-like_dom_sf"/>
</dbReference>